<dbReference type="WBParaSite" id="EEL_0000218101-mRNA-1">
    <property type="protein sequence ID" value="EEL_0000218101-mRNA-1"/>
    <property type="gene ID" value="EEL_0000218101"/>
</dbReference>
<reference evidence="3" key="1">
    <citation type="submission" date="2017-02" db="UniProtKB">
        <authorList>
            <consortium name="WormBaseParasite"/>
        </authorList>
    </citation>
    <scope>IDENTIFICATION</scope>
</reference>
<sequence length="532" mass="60594">MTENTGLVTHQTDNGLLYVFVPGKHPDFVIDQRKISNGEQRFHVGDFISFVDINGSVTSPTRINKLFETRLLNNSLQVKVSVAFPPEEFSEQTNFITFTAYNNKKLAWSPDFAFVGCSPNVTKPLCRNQMYKAWIERVPQMFQNVGGIFVSWQIVGNVLEECDEQSKQLINRAPWNRKENSQLFRTISRSDCPHQFQRKPLRNKHAFTASLKKYIDNYEGLVIAVQNSDAKVWSLAIPESEVVFFFGARKGMKVGDWVQFNCTLSLRPYLDCYLQGKKFEIIEPILPAKPFNDTVQVEIMTTIAVGNLKYYPTGEVILETETLGAVEFGPRKFRQDYRNKCLSLIVCKTMPSKRTGAVWQVFCVVNKGSQQQQPDLSSDLPGTSQKEIDDSFYSGFPHNNNTFGNGNAENVKEAKEYDPLKKPAFGTVRPLVLQLNPSAYSSGTGGFNTHGHPSIGRSEELCGDEQEELGKRAREYWIRAWQIPEVRRELVKADKILYEDVMELMTDLNARTDEDSLEEVLKSVLNRRTNDN</sequence>
<organism evidence="2 3">
    <name type="scientific">Elaeophora elaphi</name>
    <dbReference type="NCBI Taxonomy" id="1147741"/>
    <lineage>
        <taxon>Eukaryota</taxon>
        <taxon>Metazoa</taxon>
        <taxon>Ecdysozoa</taxon>
        <taxon>Nematoda</taxon>
        <taxon>Chromadorea</taxon>
        <taxon>Rhabditida</taxon>
        <taxon>Spirurina</taxon>
        <taxon>Spiruromorpha</taxon>
        <taxon>Filarioidea</taxon>
        <taxon>Onchocercidae</taxon>
        <taxon>Elaeophora</taxon>
    </lineage>
</organism>
<evidence type="ECO:0000259" key="1">
    <source>
        <dbReference type="Pfam" id="PF24342"/>
    </source>
</evidence>
<dbReference type="Pfam" id="PF24342">
    <property type="entry name" value="OB_DEPS-1_2nd"/>
    <property type="match status" value="1"/>
</dbReference>
<feature type="domain" description="P-granule-associated protein DEPS-1 second OB-fold" evidence="1">
    <location>
        <begin position="66"/>
        <end position="159"/>
    </location>
</feature>
<keyword evidence="2" id="KW-1185">Reference proteome</keyword>
<evidence type="ECO:0000313" key="3">
    <source>
        <dbReference type="WBParaSite" id="EEL_0000218101-mRNA-1"/>
    </source>
</evidence>
<dbReference type="InterPro" id="IPR057143">
    <property type="entry name" value="OB_DEPS-1_2nd"/>
</dbReference>
<evidence type="ECO:0000313" key="2">
    <source>
        <dbReference type="Proteomes" id="UP000050640"/>
    </source>
</evidence>
<dbReference type="AlphaFoldDB" id="A0A0R3RL22"/>
<dbReference type="Proteomes" id="UP000050640">
    <property type="component" value="Unplaced"/>
</dbReference>
<name>A0A0R3RL22_9BILA</name>
<protein>
    <submittedName>
        <fullName evidence="3">S1 motif domain-containing protein</fullName>
    </submittedName>
</protein>
<accession>A0A0R3RL22</accession>
<proteinExistence type="predicted"/>